<keyword evidence="3" id="KW-1185">Reference proteome</keyword>
<protein>
    <submittedName>
        <fullName evidence="2">Uncharacterized protein</fullName>
    </submittedName>
</protein>
<evidence type="ECO:0000256" key="1">
    <source>
        <dbReference type="SAM" id="SignalP"/>
    </source>
</evidence>
<keyword evidence="1" id="KW-0732">Signal</keyword>
<reference evidence="2 3" key="1">
    <citation type="submission" date="2020-10" db="EMBL/GenBank/DDBJ databases">
        <authorList>
            <person name="Sedaghatjoo S."/>
        </authorList>
    </citation>
    <scope>NUCLEOTIDE SEQUENCE [LARGE SCALE GENOMIC DNA]</scope>
    <source>
        <strain evidence="2 3">LLFL</strain>
    </source>
</reference>
<feature type="signal peptide" evidence="1">
    <location>
        <begin position="1"/>
        <end position="21"/>
    </location>
</feature>
<evidence type="ECO:0000313" key="3">
    <source>
        <dbReference type="Proteomes" id="UP000836404"/>
    </source>
</evidence>
<evidence type="ECO:0000313" key="2">
    <source>
        <dbReference type="EMBL" id="CAD6958809.1"/>
    </source>
</evidence>
<dbReference type="EMBL" id="CAJHJF010006764">
    <property type="protein sequence ID" value="CAD6958809.1"/>
    <property type="molecule type" value="Genomic_DNA"/>
</dbReference>
<dbReference type="Proteomes" id="UP000836404">
    <property type="component" value="Unassembled WGS sequence"/>
</dbReference>
<proteinExistence type="predicted"/>
<accession>A0A9N8M630</accession>
<comment type="caution">
    <text evidence="2">The sequence shown here is derived from an EMBL/GenBank/DDBJ whole genome shotgun (WGS) entry which is preliminary data.</text>
</comment>
<name>A0A9N8M630_9BASI</name>
<feature type="chain" id="PRO_5041112102" evidence="1">
    <location>
        <begin position="22"/>
        <end position="275"/>
    </location>
</feature>
<sequence>MHFTLPARLLILAFSVLGSVAQGPNTISSVYPNDQTASMNLTAWLVPVTKTEASKLAGDRTLLRPSGLPSGYSLGEDQHPVLFLTGLYTDISTYNFTAIKQLTELHLYVPWVQGVASSQKPFSYHYRSFSNSFFASLLGNLFQNANVRTASFDPPHAAYKAVGSSNFSLSADVGLFKSTPLFISTFQRASSPVMTVDFVSSILQQPVIRSGSKDSCHKVSYQFNETFANPFAVHGNLQTGSDYTIEPMKFDNAQGLTATAQWRLSPSAFPCASLI</sequence>
<gene>
    <name evidence="2" type="ORF">JKILLFL_G5599</name>
</gene>
<organism evidence="2 3">
    <name type="scientific">Tilletia laevis</name>
    <dbReference type="NCBI Taxonomy" id="157183"/>
    <lineage>
        <taxon>Eukaryota</taxon>
        <taxon>Fungi</taxon>
        <taxon>Dikarya</taxon>
        <taxon>Basidiomycota</taxon>
        <taxon>Ustilaginomycotina</taxon>
        <taxon>Exobasidiomycetes</taxon>
        <taxon>Tilletiales</taxon>
        <taxon>Tilletiaceae</taxon>
        <taxon>Tilletia</taxon>
    </lineage>
</organism>
<dbReference type="AlphaFoldDB" id="A0A9N8M630"/>